<dbReference type="EMBL" id="LOPU01000011">
    <property type="protein sequence ID" value="KTG11252.1"/>
    <property type="molecule type" value="Genomic_DNA"/>
</dbReference>
<comment type="caution">
    <text evidence="2">The sequence shown here is derived from an EMBL/GenBank/DDBJ whole genome shotgun (WGS) entry which is preliminary data.</text>
</comment>
<name>A0A0W1RCX2_9EURY</name>
<proteinExistence type="predicted"/>
<feature type="domain" description="DUF8009" evidence="1">
    <location>
        <begin position="15"/>
        <end position="157"/>
    </location>
</feature>
<dbReference type="InterPro" id="IPR058322">
    <property type="entry name" value="DUF8009"/>
</dbReference>
<accession>A0A0W1RCX2</accession>
<dbReference type="Pfam" id="PF26033">
    <property type="entry name" value="DUF8009"/>
    <property type="match status" value="1"/>
</dbReference>
<evidence type="ECO:0000259" key="1">
    <source>
        <dbReference type="Pfam" id="PF26033"/>
    </source>
</evidence>
<gene>
    <name evidence="2" type="ORF">AUR64_04825</name>
</gene>
<dbReference type="AlphaFoldDB" id="A0A0W1RCX2"/>
<dbReference type="OrthoDB" id="199191at2157"/>
<keyword evidence="3" id="KW-1185">Reference proteome</keyword>
<evidence type="ECO:0000313" key="3">
    <source>
        <dbReference type="Proteomes" id="UP000054387"/>
    </source>
</evidence>
<dbReference type="Proteomes" id="UP000054387">
    <property type="component" value="Unassembled WGS sequence"/>
</dbReference>
<evidence type="ECO:0000313" key="2">
    <source>
        <dbReference type="EMBL" id="KTG11252.1"/>
    </source>
</evidence>
<sequence length="159" mass="17201">MTRDDSDVTENIDAADDPTRIRSIAVTGDDVVAALEARRRKGVPAVLRVTPPFAGRMRARLHVAGGEGNYGDYGETTAPIHLGPERLVAAVPPFPDPDDTEDRLRAAGEYSVDAHRTEHEAAVQRWRETAKEAVVDAVALELDEGEGSHEIAVKRLGRG</sequence>
<protein>
    <recommendedName>
        <fullName evidence="1">DUF8009 domain-containing protein</fullName>
    </recommendedName>
</protein>
<organism evidence="2 3">
    <name type="scientific">Haloprofundus marisrubri</name>
    <dbReference type="NCBI Taxonomy" id="1514971"/>
    <lineage>
        <taxon>Archaea</taxon>
        <taxon>Methanobacteriati</taxon>
        <taxon>Methanobacteriota</taxon>
        <taxon>Stenosarchaea group</taxon>
        <taxon>Halobacteria</taxon>
        <taxon>Halobacteriales</taxon>
        <taxon>Haloferacaceae</taxon>
        <taxon>Haloprofundus</taxon>
    </lineage>
</organism>
<dbReference type="RefSeq" id="WP_058580314.1">
    <property type="nucleotide sequence ID" value="NZ_LOPU01000011.1"/>
</dbReference>
<reference evidence="2 3" key="1">
    <citation type="submission" date="2015-12" db="EMBL/GenBank/DDBJ databases">
        <title>Haloprofundus marisrubri gen. nov., sp. nov., an extremely halophilic archaeon isolated from the Discovery deep brine-seawater interface in the Red Sea.</title>
        <authorList>
            <person name="Zhang G."/>
            <person name="Stingl U."/>
            <person name="Rashid M."/>
        </authorList>
    </citation>
    <scope>NUCLEOTIDE SEQUENCE [LARGE SCALE GENOMIC DNA]</scope>
    <source>
        <strain evidence="2 3">SB9</strain>
    </source>
</reference>